<protein>
    <recommendedName>
        <fullName evidence="1 7">Imidazolonepropionase</fullName>
        <ecNumber evidence="1 7">3.5.2.7</ecNumber>
    </recommendedName>
    <alternativeName>
        <fullName evidence="7">Imidazolone-5-propionate hydrolase</fullName>
    </alternativeName>
</protein>
<dbReference type="RefSeq" id="WP_394460339.1">
    <property type="nucleotide sequence ID" value="NZ_JBIGHZ010000003.1"/>
</dbReference>
<dbReference type="InterPro" id="IPR011059">
    <property type="entry name" value="Metal-dep_hydrolase_composite"/>
</dbReference>
<dbReference type="EC" id="3.5.2.7" evidence="1 7"/>
<feature type="binding site" evidence="7">
    <location>
        <position position="324"/>
    </location>
    <ligand>
        <name>N-formimidoyl-L-glutamate</name>
        <dbReference type="ChEBI" id="CHEBI:58928"/>
    </ligand>
</feature>
<feature type="binding site" evidence="7">
    <location>
        <position position="86"/>
    </location>
    <ligand>
        <name>4-imidazolone-5-propanoate</name>
        <dbReference type="ChEBI" id="CHEBI:77893"/>
    </ligand>
</feature>
<comment type="function">
    <text evidence="7">Catalyzes the hydrolytic cleavage of the carbon-nitrogen bond in imidazolone-5-propanoate to yield N-formimidoyl-L-glutamate. It is the third step in the universal histidine degradation pathway.</text>
</comment>
<evidence type="ECO:0000256" key="6">
    <source>
        <dbReference type="ARBA" id="ARBA00023004"/>
    </source>
</evidence>
<feature type="binding site" evidence="7">
    <location>
        <position position="181"/>
    </location>
    <ligand>
        <name>4-imidazolone-5-propanoate</name>
        <dbReference type="ChEBI" id="CHEBI:77893"/>
    </ligand>
</feature>
<feature type="binding site" evidence="7">
    <location>
        <position position="79"/>
    </location>
    <ligand>
        <name>Fe(3+)</name>
        <dbReference type="ChEBI" id="CHEBI:29034"/>
    </ligand>
</feature>
<feature type="binding site" evidence="7">
    <location>
        <position position="149"/>
    </location>
    <ligand>
        <name>4-imidazolone-5-propanoate</name>
        <dbReference type="ChEBI" id="CHEBI:77893"/>
    </ligand>
</feature>
<evidence type="ECO:0000256" key="5">
    <source>
        <dbReference type="ARBA" id="ARBA00022833"/>
    </source>
</evidence>
<sequence>MSTARQLWRGAHLVTLQGQQGWGLMEDAALITEGDQIAWLGPQSALGQGGSAELLRDLHVECELGGALVTPGLIDCHTHLVYGGERSTEFEMRLQGARYEDIARAGGGIRSSVSATRAASETTLLEQARARALALMDEGLCTLEVKSGYGLSLEDEAKSLTVARQLAELGLTVRTTYLGAHALPPEFEGRQDDYVQAVCDWMPQLQQRGLVDAVDAFCEGIGFTPAQTQRVFEAARALGLPVKLHAEQLSDQGGTELACSFGALSCDHLEHLSPAGIAAMAASGTVAVMLPGAYYFLRDTHLPPIAALREAGVPMAVSTDHNPGTSPVLSLLLMLNMACTLFRLTPEEALRGMTVHAAQALGLGDRGRLQVGQRADLCIWDAQHPRELAYYFGRNPLRLSVLGGQPRQRLR</sequence>
<feature type="binding site" evidence="7">
    <location>
        <position position="245"/>
    </location>
    <ligand>
        <name>Zn(2+)</name>
        <dbReference type="ChEBI" id="CHEBI:29105"/>
    </ligand>
</feature>
<feature type="binding site" evidence="7">
    <location>
        <position position="320"/>
    </location>
    <ligand>
        <name>Fe(3+)</name>
        <dbReference type="ChEBI" id="CHEBI:29034"/>
    </ligand>
</feature>
<dbReference type="PANTHER" id="PTHR42752">
    <property type="entry name" value="IMIDAZOLONEPROPIONASE"/>
    <property type="match status" value="1"/>
</dbReference>
<evidence type="ECO:0000256" key="2">
    <source>
        <dbReference type="ARBA" id="ARBA00022723"/>
    </source>
</evidence>
<dbReference type="Proteomes" id="UP001606099">
    <property type="component" value="Unassembled WGS sequence"/>
</dbReference>
<dbReference type="CDD" id="cd01296">
    <property type="entry name" value="Imidazolone-5PH"/>
    <property type="match status" value="1"/>
</dbReference>
<gene>
    <name evidence="7 9" type="primary">hutI</name>
    <name evidence="9" type="ORF">ACG0Z6_08385</name>
</gene>
<keyword evidence="6 7" id="KW-0408">Iron</keyword>
<evidence type="ECO:0000259" key="8">
    <source>
        <dbReference type="Pfam" id="PF01979"/>
    </source>
</evidence>
<comment type="subcellular location">
    <subcellularLocation>
        <location evidence="7">Cytoplasm</location>
    </subcellularLocation>
</comment>
<comment type="pathway">
    <text evidence="7">Amino-acid degradation; L-histidine degradation into L-glutamate; N-formimidoyl-L-glutamate from L-histidine: step 3/3.</text>
</comment>
<feature type="binding site" evidence="7">
    <location>
        <position position="79"/>
    </location>
    <ligand>
        <name>Zn(2+)</name>
        <dbReference type="ChEBI" id="CHEBI:29105"/>
    </ligand>
</feature>
<feature type="binding site" evidence="7">
    <location>
        <position position="320"/>
    </location>
    <ligand>
        <name>Zn(2+)</name>
        <dbReference type="ChEBI" id="CHEBI:29105"/>
    </ligand>
</feature>
<comment type="catalytic activity">
    <reaction evidence="7">
        <text>4-imidazolone-5-propanoate + H2O = N-formimidoyl-L-glutamate</text>
        <dbReference type="Rhea" id="RHEA:23660"/>
        <dbReference type="ChEBI" id="CHEBI:15377"/>
        <dbReference type="ChEBI" id="CHEBI:58928"/>
        <dbReference type="ChEBI" id="CHEBI:77893"/>
        <dbReference type="EC" id="3.5.2.7"/>
    </reaction>
</comment>
<feature type="binding site" evidence="7">
    <location>
        <position position="322"/>
    </location>
    <ligand>
        <name>N-formimidoyl-L-glutamate</name>
        <dbReference type="ChEBI" id="CHEBI:58928"/>
    </ligand>
</feature>
<dbReference type="GO" id="GO:0050480">
    <property type="term" value="F:imidazolonepropionase activity"/>
    <property type="evidence" value="ECO:0007669"/>
    <property type="project" value="UniProtKB-EC"/>
</dbReference>
<feature type="binding site" evidence="7">
    <location>
        <position position="248"/>
    </location>
    <ligand>
        <name>4-imidazolone-5-propanoate</name>
        <dbReference type="ChEBI" id="CHEBI:77893"/>
    </ligand>
</feature>
<evidence type="ECO:0000313" key="10">
    <source>
        <dbReference type="Proteomes" id="UP001606099"/>
    </source>
</evidence>
<reference evidence="9 10" key="1">
    <citation type="submission" date="2024-08" db="EMBL/GenBank/DDBJ databases">
        <authorList>
            <person name="Lu H."/>
        </authorList>
    </citation>
    <scope>NUCLEOTIDE SEQUENCE [LARGE SCALE GENOMIC DNA]</scope>
    <source>
        <strain evidence="9 10">BYS180W</strain>
    </source>
</reference>
<name>A0ABW7FVA9_9BURK</name>
<dbReference type="Pfam" id="PF01979">
    <property type="entry name" value="Amidohydro_1"/>
    <property type="match status" value="1"/>
</dbReference>
<evidence type="ECO:0000256" key="1">
    <source>
        <dbReference type="ARBA" id="ARBA00012864"/>
    </source>
</evidence>
<feature type="binding site" evidence="7">
    <location>
        <position position="245"/>
    </location>
    <ligand>
        <name>Fe(3+)</name>
        <dbReference type="ChEBI" id="CHEBI:29034"/>
    </ligand>
</feature>
<keyword evidence="5 7" id="KW-0862">Zinc</keyword>
<proteinExistence type="inferred from homology"/>
<dbReference type="InterPro" id="IPR006680">
    <property type="entry name" value="Amidohydro-rel"/>
</dbReference>
<dbReference type="EMBL" id="JBIGHZ010000003">
    <property type="protein sequence ID" value="MFG6448261.1"/>
    <property type="molecule type" value="Genomic_DNA"/>
</dbReference>
<dbReference type="NCBIfam" id="TIGR01224">
    <property type="entry name" value="hutI"/>
    <property type="match status" value="1"/>
</dbReference>
<keyword evidence="2 7" id="KW-0479">Metal-binding</keyword>
<dbReference type="SUPFAM" id="SSF51338">
    <property type="entry name" value="Composite domain of metallo-dependent hydrolases"/>
    <property type="match status" value="1"/>
</dbReference>
<feature type="domain" description="Amidohydrolase-related" evidence="8">
    <location>
        <begin position="68"/>
        <end position="390"/>
    </location>
</feature>
<evidence type="ECO:0000256" key="3">
    <source>
        <dbReference type="ARBA" id="ARBA00022801"/>
    </source>
</evidence>
<keyword evidence="4 7" id="KW-0369">Histidine metabolism</keyword>
<evidence type="ECO:0000256" key="4">
    <source>
        <dbReference type="ARBA" id="ARBA00022808"/>
    </source>
</evidence>
<dbReference type="Gene3D" id="3.20.20.140">
    <property type="entry name" value="Metal-dependent hydrolases"/>
    <property type="match status" value="1"/>
</dbReference>
<comment type="similarity">
    <text evidence="7">Belongs to the metallo-dependent hydrolases superfamily. HutI family.</text>
</comment>
<dbReference type="InterPro" id="IPR032466">
    <property type="entry name" value="Metal_Hydrolase"/>
</dbReference>
<dbReference type="HAMAP" id="MF_00372">
    <property type="entry name" value="HutI"/>
    <property type="match status" value="1"/>
</dbReference>
<evidence type="ECO:0000256" key="7">
    <source>
        <dbReference type="HAMAP-Rule" id="MF_00372"/>
    </source>
</evidence>
<feature type="binding site" evidence="7">
    <location>
        <position position="77"/>
    </location>
    <ligand>
        <name>Fe(3+)</name>
        <dbReference type="ChEBI" id="CHEBI:29034"/>
    </ligand>
</feature>
<evidence type="ECO:0000313" key="9">
    <source>
        <dbReference type="EMBL" id="MFG6448261.1"/>
    </source>
</evidence>
<dbReference type="InterPro" id="IPR005920">
    <property type="entry name" value="HutI"/>
</dbReference>
<keyword evidence="10" id="KW-1185">Reference proteome</keyword>
<feature type="binding site" evidence="7">
    <location>
        <position position="325"/>
    </location>
    <ligand>
        <name>4-imidazolone-5-propanoate</name>
        <dbReference type="ChEBI" id="CHEBI:77893"/>
    </ligand>
</feature>
<dbReference type="SUPFAM" id="SSF51556">
    <property type="entry name" value="Metallo-dependent hydrolases"/>
    <property type="match status" value="1"/>
</dbReference>
<organism evidence="9 10">
    <name type="scientific">Roseateles rivi</name>
    <dbReference type="NCBI Taxonomy" id="3299028"/>
    <lineage>
        <taxon>Bacteria</taxon>
        <taxon>Pseudomonadati</taxon>
        <taxon>Pseudomonadota</taxon>
        <taxon>Betaproteobacteria</taxon>
        <taxon>Burkholderiales</taxon>
        <taxon>Sphaerotilaceae</taxon>
        <taxon>Roseateles</taxon>
    </lineage>
</organism>
<feature type="binding site" evidence="7">
    <location>
        <position position="149"/>
    </location>
    <ligand>
        <name>N-formimidoyl-L-glutamate</name>
        <dbReference type="ChEBI" id="CHEBI:58928"/>
    </ligand>
</feature>
<keyword evidence="7" id="KW-0963">Cytoplasm</keyword>
<dbReference type="Gene3D" id="2.30.40.10">
    <property type="entry name" value="Urease, subunit C, domain 1"/>
    <property type="match status" value="1"/>
</dbReference>
<comment type="caution">
    <text evidence="9">The sequence shown here is derived from an EMBL/GenBank/DDBJ whole genome shotgun (WGS) entry which is preliminary data.</text>
</comment>
<dbReference type="PANTHER" id="PTHR42752:SF1">
    <property type="entry name" value="IMIDAZOLONEPROPIONASE-RELATED"/>
    <property type="match status" value="1"/>
</dbReference>
<accession>A0ABW7FVA9</accession>
<keyword evidence="3 7" id="KW-0378">Hydrolase</keyword>
<comment type="cofactor">
    <cofactor evidence="7">
        <name>Zn(2+)</name>
        <dbReference type="ChEBI" id="CHEBI:29105"/>
    </cofactor>
    <cofactor evidence="7">
        <name>Fe(3+)</name>
        <dbReference type="ChEBI" id="CHEBI:29034"/>
    </cofactor>
    <text evidence="7">Binds 1 zinc or iron ion per subunit.</text>
</comment>
<feature type="binding site" evidence="7">
    <location>
        <position position="77"/>
    </location>
    <ligand>
        <name>Zn(2+)</name>
        <dbReference type="ChEBI" id="CHEBI:29105"/>
    </ligand>
</feature>